<protein>
    <submittedName>
        <fullName evidence="2">Uncharacterized protein</fullName>
    </submittedName>
</protein>
<feature type="signal peptide" evidence="1">
    <location>
        <begin position="1"/>
        <end position="26"/>
    </location>
</feature>
<proteinExistence type="predicted"/>
<evidence type="ECO:0000313" key="2">
    <source>
        <dbReference type="EMBL" id="RSM90822.1"/>
    </source>
</evidence>
<organism evidence="2 3">
    <name type="scientific">Kibdelosporangium aridum</name>
    <dbReference type="NCBI Taxonomy" id="2030"/>
    <lineage>
        <taxon>Bacteria</taxon>
        <taxon>Bacillati</taxon>
        <taxon>Actinomycetota</taxon>
        <taxon>Actinomycetes</taxon>
        <taxon>Pseudonocardiales</taxon>
        <taxon>Pseudonocardiaceae</taxon>
        <taxon>Kibdelosporangium</taxon>
    </lineage>
</organism>
<evidence type="ECO:0000313" key="3">
    <source>
        <dbReference type="Proteomes" id="UP000287547"/>
    </source>
</evidence>
<name>A0A428ZRZ6_KIBAR</name>
<dbReference type="AlphaFoldDB" id="A0A428ZRZ6"/>
<gene>
    <name evidence="2" type="ORF">DMH04_05075</name>
</gene>
<sequence>MMTRKLIVCIGFVMAITAGMTGTAVADPEPRPEQCGFYAGPIDAYYKHCGTNWITIRVRFWYGASIKDIRVGPGITNLSNHPDLQGSGLITNAWCVKDC</sequence>
<dbReference type="Pfam" id="PF19882">
    <property type="entry name" value="DUF6355"/>
    <property type="match status" value="1"/>
</dbReference>
<comment type="caution">
    <text evidence="2">The sequence shown here is derived from an EMBL/GenBank/DDBJ whole genome shotgun (WGS) entry which is preliminary data.</text>
</comment>
<evidence type="ECO:0000256" key="1">
    <source>
        <dbReference type="SAM" id="SignalP"/>
    </source>
</evidence>
<feature type="chain" id="PRO_5019035289" evidence="1">
    <location>
        <begin position="27"/>
        <end position="99"/>
    </location>
</feature>
<keyword evidence="1" id="KW-0732">Signal</keyword>
<dbReference type="Proteomes" id="UP000287547">
    <property type="component" value="Unassembled WGS sequence"/>
</dbReference>
<dbReference type="EMBL" id="QHKI01000002">
    <property type="protein sequence ID" value="RSM90822.1"/>
    <property type="molecule type" value="Genomic_DNA"/>
</dbReference>
<dbReference type="InterPro" id="IPR045935">
    <property type="entry name" value="DUF6355"/>
</dbReference>
<accession>A0A428ZRZ6</accession>
<reference evidence="2 3" key="1">
    <citation type="submission" date="2018-05" db="EMBL/GenBank/DDBJ databases">
        <title>Evolution of GPA BGCs.</title>
        <authorList>
            <person name="Waglechner N."/>
            <person name="Wright G.D."/>
        </authorList>
    </citation>
    <scope>NUCLEOTIDE SEQUENCE [LARGE SCALE GENOMIC DNA]</scope>
    <source>
        <strain evidence="2 3">A82846</strain>
    </source>
</reference>